<protein>
    <submittedName>
        <fullName evidence="6">Helix-turn-helix domain-containing protein</fullName>
    </submittedName>
</protein>
<gene>
    <name evidence="6" type="ORF">IDH44_06740</name>
</gene>
<dbReference type="InterPro" id="IPR018062">
    <property type="entry name" value="HTH_AraC-typ_CS"/>
</dbReference>
<dbReference type="SMART" id="SM00342">
    <property type="entry name" value="HTH_ARAC"/>
    <property type="match status" value="1"/>
</dbReference>
<dbReference type="InterPro" id="IPR009057">
    <property type="entry name" value="Homeodomain-like_sf"/>
</dbReference>
<dbReference type="PROSITE" id="PS00041">
    <property type="entry name" value="HTH_ARAC_FAMILY_1"/>
    <property type="match status" value="1"/>
</dbReference>
<name>A0A927BSV0_9BACL</name>
<organism evidence="6 7">
    <name type="scientific">Paenibacillus sabuli</name>
    <dbReference type="NCBI Taxonomy" id="2772509"/>
    <lineage>
        <taxon>Bacteria</taxon>
        <taxon>Bacillati</taxon>
        <taxon>Bacillota</taxon>
        <taxon>Bacilli</taxon>
        <taxon>Bacillales</taxon>
        <taxon>Paenibacillaceae</taxon>
        <taxon>Paenibacillus</taxon>
    </lineage>
</organism>
<dbReference type="PANTHER" id="PTHR43280">
    <property type="entry name" value="ARAC-FAMILY TRANSCRIPTIONAL REGULATOR"/>
    <property type="match status" value="1"/>
</dbReference>
<keyword evidence="4" id="KW-0472">Membrane</keyword>
<evidence type="ECO:0000256" key="4">
    <source>
        <dbReference type="SAM" id="Phobius"/>
    </source>
</evidence>
<dbReference type="Proteomes" id="UP000621560">
    <property type="component" value="Unassembled WGS sequence"/>
</dbReference>
<comment type="caution">
    <text evidence="6">The sequence shown here is derived from an EMBL/GenBank/DDBJ whole genome shotgun (WGS) entry which is preliminary data.</text>
</comment>
<dbReference type="GO" id="GO:0003700">
    <property type="term" value="F:DNA-binding transcription factor activity"/>
    <property type="evidence" value="ECO:0007669"/>
    <property type="project" value="InterPro"/>
</dbReference>
<dbReference type="SUPFAM" id="SSF46689">
    <property type="entry name" value="Homeodomain-like"/>
    <property type="match status" value="2"/>
</dbReference>
<feature type="domain" description="HTH araC/xylS-type" evidence="5">
    <location>
        <begin position="612"/>
        <end position="710"/>
    </location>
</feature>
<keyword evidence="7" id="KW-1185">Reference proteome</keyword>
<keyword evidence="2" id="KW-0238">DNA-binding</keyword>
<proteinExistence type="predicted"/>
<accession>A0A927BSV0</accession>
<evidence type="ECO:0000256" key="2">
    <source>
        <dbReference type="ARBA" id="ARBA00023125"/>
    </source>
</evidence>
<evidence type="ECO:0000313" key="6">
    <source>
        <dbReference type="EMBL" id="MBD2844884.1"/>
    </source>
</evidence>
<dbReference type="GO" id="GO:0043565">
    <property type="term" value="F:sequence-specific DNA binding"/>
    <property type="evidence" value="ECO:0007669"/>
    <property type="project" value="InterPro"/>
</dbReference>
<dbReference type="InterPro" id="IPR018060">
    <property type="entry name" value="HTH_AraC"/>
</dbReference>
<dbReference type="EMBL" id="JACXIZ010000012">
    <property type="protein sequence ID" value="MBD2844884.1"/>
    <property type="molecule type" value="Genomic_DNA"/>
</dbReference>
<dbReference type="Gene3D" id="1.10.10.60">
    <property type="entry name" value="Homeodomain-like"/>
    <property type="match status" value="2"/>
</dbReference>
<evidence type="ECO:0000256" key="3">
    <source>
        <dbReference type="ARBA" id="ARBA00023163"/>
    </source>
</evidence>
<sequence length="717" mass="81725">MMRLKQTQMTVEQALKTVENAAVRFAYSPLVNATIEARLTPHDFAIVDDLMNELATLSGVQLESFDPILLSLRGDWAVSNDGLGAIAGQVGDAELQHYLAQREQSFWVSEADAPFRGSEPGYINLVVKVPLNYGEPSGLLIIRTTARDISRQIYTDQRAGSVVVLDDHERVLAADSDLTVGEDMAPAPFMTAILEQSASSGYMEGDVTGERSGISYIRSAYNGWSYLSVVSLKDVTAESRVIGWVTLMMCAATLLLTSLLSFFGSFRMYRPVRSLYDLSARITGVAEPRGHDSDEFRIIGERIRNLDTNRSRLTAQLDQQVEQLNEFFVVKLLRGEIPPKEIDERLRLFGYSDVWTEKCVLALQIDTLEGTRYEEKDRDLMLFAIKNIVHELSPPDRLHTCIVTGQSAVVVWGGNCGSAQAYMKDVYMRAERIQKEIKHYLELKVSIGISNVCASYQQLPQAYRESVEALKYRVKLGHESILFIADMASGGGQPSAYPEQLESRLIDAVKETNAEQAAALLEEWVEDVFRSEMRFDEYQLSMVRLLTQIMRIVNDSGEPIRWMELENRSVIDHLFELNTKQDIRDWFRESVIGPAIRLLDERRGEKYKSISAEVMRIIHEEYDTDLTLEDCAARLHYHPSYIWRILRKEEGISFSEYLAQHRLKVAKHWLEETEMTITEIAERLRYTNAQNFIRYFKKIEGVSPGKYRKQIHDSNVS</sequence>
<evidence type="ECO:0000256" key="1">
    <source>
        <dbReference type="ARBA" id="ARBA00023015"/>
    </source>
</evidence>
<evidence type="ECO:0000313" key="7">
    <source>
        <dbReference type="Proteomes" id="UP000621560"/>
    </source>
</evidence>
<dbReference type="PROSITE" id="PS01124">
    <property type="entry name" value="HTH_ARAC_FAMILY_2"/>
    <property type="match status" value="1"/>
</dbReference>
<dbReference type="RefSeq" id="WP_190915950.1">
    <property type="nucleotide sequence ID" value="NZ_JACXIZ010000012.1"/>
</dbReference>
<dbReference type="InterPro" id="IPR041522">
    <property type="entry name" value="CdaR_GGDEF"/>
</dbReference>
<keyword evidence="4" id="KW-1133">Transmembrane helix</keyword>
<dbReference type="Pfam" id="PF12833">
    <property type="entry name" value="HTH_18"/>
    <property type="match status" value="1"/>
</dbReference>
<feature type="transmembrane region" description="Helical" evidence="4">
    <location>
        <begin position="241"/>
        <end position="263"/>
    </location>
</feature>
<keyword evidence="4" id="KW-0812">Transmembrane</keyword>
<keyword evidence="1" id="KW-0805">Transcription regulation</keyword>
<reference evidence="6" key="1">
    <citation type="submission" date="2020-09" db="EMBL/GenBank/DDBJ databases">
        <title>A novel bacterium of genus Paenibacillus, isolated from South China Sea.</title>
        <authorList>
            <person name="Huang H."/>
            <person name="Mo K."/>
            <person name="Hu Y."/>
        </authorList>
    </citation>
    <scope>NUCLEOTIDE SEQUENCE</scope>
    <source>
        <strain evidence="6">IB182496</strain>
    </source>
</reference>
<dbReference type="AlphaFoldDB" id="A0A927BSV0"/>
<dbReference type="Pfam" id="PF17853">
    <property type="entry name" value="GGDEF_2"/>
    <property type="match status" value="1"/>
</dbReference>
<evidence type="ECO:0000259" key="5">
    <source>
        <dbReference type="PROSITE" id="PS01124"/>
    </source>
</evidence>
<keyword evidence="3" id="KW-0804">Transcription</keyword>
<dbReference type="PANTHER" id="PTHR43280:SF10">
    <property type="entry name" value="REGULATORY PROTEIN POCR"/>
    <property type="match status" value="1"/>
</dbReference>